<dbReference type="PANTHER" id="PTHR10098">
    <property type="entry name" value="RAPSYN-RELATED"/>
    <property type="match status" value="1"/>
</dbReference>
<organism evidence="4 5">
    <name type="scientific">Shewanella nanhaiensis</name>
    <dbReference type="NCBI Taxonomy" id="2864872"/>
    <lineage>
        <taxon>Bacteria</taxon>
        <taxon>Pseudomonadati</taxon>
        <taxon>Pseudomonadota</taxon>
        <taxon>Gammaproteobacteria</taxon>
        <taxon>Alteromonadales</taxon>
        <taxon>Shewanellaceae</taxon>
        <taxon>Shewanella</taxon>
    </lineage>
</organism>
<keyword evidence="2" id="KW-0732">Signal</keyword>
<reference evidence="4 5" key="1">
    <citation type="submission" date="2021-07" db="EMBL/GenBank/DDBJ databases">
        <title>Shewanella sp. nov, isolated from SCS.</title>
        <authorList>
            <person name="Cao W.R."/>
        </authorList>
    </citation>
    <scope>NUCLEOTIDE SEQUENCE [LARGE SCALE GENOMIC DNA]</scope>
    <source>
        <strain evidence="4 5">NR704-98</strain>
    </source>
</reference>
<keyword evidence="1" id="KW-0802">TPR repeat</keyword>
<evidence type="ECO:0000256" key="1">
    <source>
        <dbReference type="PROSITE-ProRule" id="PRU00339"/>
    </source>
</evidence>
<dbReference type="SUPFAM" id="SSF48452">
    <property type="entry name" value="TPR-like"/>
    <property type="match status" value="2"/>
</dbReference>
<accession>A0ABS7E847</accession>
<dbReference type="PANTHER" id="PTHR10098:SF108">
    <property type="entry name" value="TETRATRICOPEPTIDE REPEAT PROTEIN 28"/>
    <property type="match status" value="1"/>
</dbReference>
<evidence type="ECO:0000313" key="5">
    <source>
        <dbReference type="Proteomes" id="UP001195963"/>
    </source>
</evidence>
<name>A0ABS7E847_9GAMM</name>
<dbReference type="RefSeq" id="WP_220111219.1">
    <property type="nucleotide sequence ID" value="NZ_JAHZST010000017.1"/>
</dbReference>
<proteinExistence type="predicted"/>
<dbReference type="PROSITE" id="PS50005">
    <property type="entry name" value="TPR"/>
    <property type="match status" value="1"/>
</dbReference>
<keyword evidence="5" id="KW-1185">Reference proteome</keyword>
<evidence type="ECO:0000313" key="4">
    <source>
        <dbReference type="EMBL" id="MBW8185861.1"/>
    </source>
</evidence>
<evidence type="ECO:0000256" key="2">
    <source>
        <dbReference type="SAM" id="SignalP"/>
    </source>
</evidence>
<evidence type="ECO:0000259" key="3">
    <source>
        <dbReference type="Pfam" id="PF17874"/>
    </source>
</evidence>
<dbReference type="EMBL" id="JAHZST010000017">
    <property type="protein sequence ID" value="MBW8185861.1"/>
    <property type="molecule type" value="Genomic_DNA"/>
</dbReference>
<feature type="chain" id="PRO_5047016580" evidence="2">
    <location>
        <begin position="22"/>
        <end position="714"/>
    </location>
</feature>
<protein>
    <submittedName>
        <fullName evidence="4">Tetratricopeptide repeat protein</fullName>
    </submittedName>
</protein>
<dbReference type="InterPro" id="IPR019734">
    <property type="entry name" value="TPR_rpt"/>
</dbReference>
<dbReference type="Proteomes" id="UP001195963">
    <property type="component" value="Unassembled WGS sequence"/>
</dbReference>
<dbReference type="SMART" id="SM00028">
    <property type="entry name" value="TPR"/>
    <property type="match status" value="5"/>
</dbReference>
<dbReference type="Gene3D" id="1.25.40.10">
    <property type="entry name" value="Tetratricopeptide repeat domain"/>
    <property type="match status" value="2"/>
</dbReference>
<comment type="caution">
    <text evidence="4">The sequence shown here is derived from an EMBL/GenBank/DDBJ whole genome shotgun (WGS) entry which is preliminary data.</text>
</comment>
<gene>
    <name evidence="4" type="ORF">K0625_19650</name>
</gene>
<dbReference type="Pfam" id="PF17874">
    <property type="entry name" value="TPR_MalT"/>
    <property type="match status" value="1"/>
</dbReference>
<feature type="signal peptide" evidence="2">
    <location>
        <begin position="1"/>
        <end position="21"/>
    </location>
</feature>
<dbReference type="InterPro" id="IPR011990">
    <property type="entry name" value="TPR-like_helical_dom_sf"/>
</dbReference>
<dbReference type="InterPro" id="IPR041617">
    <property type="entry name" value="TPR_MalT"/>
</dbReference>
<sequence length="714" mass="81047">MRASLFFVSFFLIFSWSSAHAQDDIALEIKLNEDPTLLYEELISSVTLPIDAANIDEFKQAAKAQGYEPQALKNKLQLLTRLYLDTSIKVQDKYLHSEKLITLLERVSENDFDKSYINALKGRHIGRSKSDYTAAIAFYNKSINLFNEENTTQSKILKIVIHKNLGTLHRLIRQDKPAQRHLNRYRESAYELKNNYIIAQAESALGYFYNRQGQLSLALQHYSEALRLSNKENKPFLKADLKLQLARVYRDLKSWDEALKYADEASKDFKKLNKEGYQSSCMTVMAMVHAYQDQWNQAIDYYLTAQQLDLKSENLISQALNYHNLGEAYFHNGNPKSALEFLFKSNALFLERKSKHYLVYNDLLIAEVALAQKEFSLADKHSALALSNAEALSLYDEQIEALQYRSQALRGLEDFTQAFEALDKLLLLNQNPPEKTSTVEPFSASVLTEQKLKIQLTQLKGKQDELNTQVARSRILLITAFTLTFLLTLLSINLWRRAKSLTSELTEAELKSVNEPITGLPGYEGFTNELNGKVKPSYIALLSLTDLLDDDLSQGVENNTESIKLIFNQLSSRFNSGVYLVRPGLFLLTIHESISPSALFEKCQKVISSCEAKTAIHMGILPLPLLADVEIKISPKTHFGTAQFSLAGALSLGKDKDHFVMIKSLNFAPPAIFSTPLFLHLEKGIKRGLLKIETNGDKNQLCWPKWKSNENIDI</sequence>
<feature type="repeat" description="TPR" evidence="1">
    <location>
        <begin position="199"/>
        <end position="232"/>
    </location>
</feature>
<feature type="domain" description="MalT-like TPR region" evidence="3">
    <location>
        <begin position="158"/>
        <end position="428"/>
    </location>
</feature>